<evidence type="ECO:0008006" key="2">
    <source>
        <dbReference type="Google" id="ProtNLM"/>
    </source>
</evidence>
<protein>
    <recommendedName>
        <fullName evidence="2">Sulfotransferase domain-containing protein</fullName>
    </recommendedName>
</protein>
<sequence>MDIAFHIGAHCTDEDRLLKSLLRNREDLLALGISVPGPGKYRGVLRDVVTKLRGGQASSQTQDAVLETVLEGDDPSRLVLSNQSFISMPSMSVGDGMLYPKAFKAAWLRNIFPDHRVEFLVGLRNPATFLPALWRLSGSDRTEFATFLGNSDPLELRWSHMLARLREACPDAPIKVWCNEDTPLIWEEVLRAVTAAPDGTRIIGGFDILRTIMTSEGMNRLRAYTKAHPPEDAETRRRIVSAFLAKFALEDEIEEEFDLPGWTPALVDTISTRYDEDIEIISAMPGVTVIG</sequence>
<accession>A0A0F9G8N4</accession>
<proteinExistence type="predicted"/>
<reference evidence="1" key="1">
    <citation type="journal article" date="2015" name="Nature">
        <title>Complex archaea that bridge the gap between prokaryotes and eukaryotes.</title>
        <authorList>
            <person name="Spang A."/>
            <person name="Saw J.H."/>
            <person name="Jorgensen S.L."/>
            <person name="Zaremba-Niedzwiedzka K."/>
            <person name="Martijn J."/>
            <person name="Lind A.E."/>
            <person name="van Eijk R."/>
            <person name="Schleper C."/>
            <person name="Guy L."/>
            <person name="Ettema T.J."/>
        </authorList>
    </citation>
    <scope>NUCLEOTIDE SEQUENCE</scope>
</reference>
<gene>
    <name evidence="1" type="ORF">LCGC14_2150710</name>
</gene>
<dbReference type="EMBL" id="LAZR01027394">
    <property type="protein sequence ID" value="KKL65865.1"/>
    <property type="molecule type" value="Genomic_DNA"/>
</dbReference>
<name>A0A0F9G8N4_9ZZZZ</name>
<evidence type="ECO:0000313" key="1">
    <source>
        <dbReference type="EMBL" id="KKL65865.1"/>
    </source>
</evidence>
<organism evidence="1">
    <name type="scientific">marine sediment metagenome</name>
    <dbReference type="NCBI Taxonomy" id="412755"/>
    <lineage>
        <taxon>unclassified sequences</taxon>
        <taxon>metagenomes</taxon>
        <taxon>ecological metagenomes</taxon>
    </lineage>
</organism>
<dbReference type="AlphaFoldDB" id="A0A0F9G8N4"/>
<comment type="caution">
    <text evidence="1">The sequence shown here is derived from an EMBL/GenBank/DDBJ whole genome shotgun (WGS) entry which is preliminary data.</text>
</comment>